<sequence length="104" mass="12151">MNRGVHPRNGNIVFLLQPQISRKLLKKRDKFITNCKSHIRRHRNPVSDTTDYVQTRQTIYRGRYSWVVIGPLLQVYQVITQHRSLPSRASVRNGTIFSQVTIHG</sequence>
<dbReference type="EnsemblPlants" id="Pp3c15_23158V3.2">
    <property type="protein sequence ID" value="PAC:32926807.CDS.1"/>
    <property type="gene ID" value="Pp3c15_23158"/>
</dbReference>
<evidence type="ECO:0000313" key="3">
    <source>
        <dbReference type="Proteomes" id="UP000006727"/>
    </source>
</evidence>
<accession>A0A2K1JEA4</accession>
<dbReference type="EMBL" id="ABEU02000015">
    <property type="protein sequence ID" value="PNR39844.1"/>
    <property type="molecule type" value="Genomic_DNA"/>
</dbReference>
<name>A0A2K1JEA4_PHYPA</name>
<organism evidence="1">
    <name type="scientific">Physcomitrium patens</name>
    <name type="common">Spreading-leaved earth moss</name>
    <name type="synonym">Physcomitrella patens</name>
    <dbReference type="NCBI Taxonomy" id="3218"/>
    <lineage>
        <taxon>Eukaryota</taxon>
        <taxon>Viridiplantae</taxon>
        <taxon>Streptophyta</taxon>
        <taxon>Embryophyta</taxon>
        <taxon>Bryophyta</taxon>
        <taxon>Bryophytina</taxon>
        <taxon>Bryopsida</taxon>
        <taxon>Funariidae</taxon>
        <taxon>Funariales</taxon>
        <taxon>Funariaceae</taxon>
        <taxon>Physcomitrium</taxon>
    </lineage>
</organism>
<dbReference type="InParanoid" id="A0A2K1JEA4"/>
<reference evidence="1 3" key="2">
    <citation type="journal article" date="2018" name="Plant J.">
        <title>The Physcomitrella patens chromosome-scale assembly reveals moss genome structure and evolution.</title>
        <authorList>
            <person name="Lang D."/>
            <person name="Ullrich K.K."/>
            <person name="Murat F."/>
            <person name="Fuchs J."/>
            <person name="Jenkins J."/>
            <person name="Haas F.B."/>
            <person name="Piednoel M."/>
            <person name="Gundlach H."/>
            <person name="Van Bel M."/>
            <person name="Meyberg R."/>
            <person name="Vives C."/>
            <person name="Morata J."/>
            <person name="Symeonidi A."/>
            <person name="Hiss M."/>
            <person name="Muchero W."/>
            <person name="Kamisugi Y."/>
            <person name="Saleh O."/>
            <person name="Blanc G."/>
            <person name="Decker E.L."/>
            <person name="van Gessel N."/>
            <person name="Grimwood J."/>
            <person name="Hayes R.D."/>
            <person name="Graham S.W."/>
            <person name="Gunter L.E."/>
            <person name="McDaniel S.F."/>
            <person name="Hoernstein S.N.W."/>
            <person name="Larsson A."/>
            <person name="Li F.W."/>
            <person name="Perroud P.F."/>
            <person name="Phillips J."/>
            <person name="Ranjan P."/>
            <person name="Rokshar D.S."/>
            <person name="Rothfels C.J."/>
            <person name="Schneider L."/>
            <person name="Shu S."/>
            <person name="Stevenson D.W."/>
            <person name="Thummler F."/>
            <person name="Tillich M."/>
            <person name="Villarreal Aguilar J.C."/>
            <person name="Widiez T."/>
            <person name="Wong G.K."/>
            <person name="Wymore A."/>
            <person name="Zhang Y."/>
            <person name="Zimmer A.D."/>
            <person name="Quatrano R.S."/>
            <person name="Mayer K.F.X."/>
            <person name="Goodstein D."/>
            <person name="Casacuberta J.M."/>
            <person name="Vandepoele K."/>
            <person name="Reski R."/>
            <person name="Cuming A.C."/>
            <person name="Tuskan G.A."/>
            <person name="Maumus F."/>
            <person name="Salse J."/>
            <person name="Schmutz J."/>
            <person name="Rensing S.A."/>
        </authorList>
    </citation>
    <scope>NUCLEOTIDE SEQUENCE [LARGE SCALE GENOMIC DNA]</scope>
    <source>
        <strain evidence="2 3">cv. Gransden 2004</strain>
    </source>
</reference>
<dbReference type="EnsemblPlants" id="Pp3c15_23158V3.1">
    <property type="protein sequence ID" value="PAC:32926806.CDS.1"/>
    <property type="gene ID" value="Pp3c15_23158"/>
</dbReference>
<dbReference type="Gramene" id="Pp3c15_23158V3.2">
    <property type="protein sequence ID" value="PAC:32926807.CDS.1"/>
    <property type="gene ID" value="Pp3c15_23158"/>
</dbReference>
<protein>
    <submittedName>
        <fullName evidence="1 2">Uncharacterized protein</fullName>
    </submittedName>
</protein>
<reference evidence="1 3" key="1">
    <citation type="journal article" date="2008" name="Science">
        <title>The Physcomitrella genome reveals evolutionary insights into the conquest of land by plants.</title>
        <authorList>
            <person name="Rensing S."/>
            <person name="Lang D."/>
            <person name="Zimmer A."/>
            <person name="Terry A."/>
            <person name="Salamov A."/>
            <person name="Shapiro H."/>
            <person name="Nishiyama T."/>
            <person name="Perroud P.-F."/>
            <person name="Lindquist E."/>
            <person name="Kamisugi Y."/>
            <person name="Tanahashi T."/>
            <person name="Sakakibara K."/>
            <person name="Fujita T."/>
            <person name="Oishi K."/>
            <person name="Shin-I T."/>
            <person name="Kuroki Y."/>
            <person name="Toyoda A."/>
            <person name="Suzuki Y."/>
            <person name="Hashimoto A."/>
            <person name="Yamaguchi K."/>
            <person name="Sugano A."/>
            <person name="Kohara Y."/>
            <person name="Fujiyama A."/>
            <person name="Anterola A."/>
            <person name="Aoki S."/>
            <person name="Ashton N."/>
            <person name="Barbazuk W.B."/>
            <person name="Barker E."/>
            <person name="Bennetzen J."/>
            <person name="Bezanilla M."/>
            <person name="Blankenship R."/>
            <person name="Cho S.H."/>
            <person name="Dutcher S."/>
            <person name="Estelle M."/>
            <person name="Fawcett J.A."/>
            <person name="Gundlach H."/>
            <person name="Hanada K."/>
            <person name="Heyl A."/>
            <person name="Hicks K.A."/>
            <person name="Hugh J."/>
            <person name="Lohr M."/>
            <person name="Mayer K."/>
            <person name="Melkozernov A."/>
            <person name="Murata T."/>
            <person name="Nelson D."/>
            <person name="Pils B."/>
            <person name="Prigge M."/>
            <person name="Reiss B."/>
            <person name="Renner T."/>
            <person name="Rombauts S."/>
            <person name="Rushton P."/>
            <person name="Sanderfoot A."/>
            <person name="Schween G."/>
            <person name="Shiu S.-H."/>
            <person name="Stueber K."/>
            <person name="Theodoulou F.L."/>
            <person name="Tu H."/>
            <person name="Van de Peer Y."/>
            <person name="Verrier P.J."/>
            <person name="Waters E."/>
            <person name="Wood A."/>
            <person name="Yang L."/>
            <person name="Cove D."/>
            <person name="Cuming A."/>
            <person name="Hasebe M."/>
            <person name="Lucas S."/>
            <person name="Mishler D.B."/>
            <person name="Reski R."/>
            <person name="Grigoriev I."/>
            <person name="Quatrano R.S."/>
            <person name="Boore J.L."/>
        </authorList>
    </citation>
    <scope>NUCLEOTIDE SEQUENCE [LARGE SCALE GENOMIC DNA]</scope>
    <source>
        <strain evidence="2 3">cv. Gransden 2004</strain>
    </source>
</reference>
<dbReference type="AlphaFoldDB" id="A0A2K1JEA4"/>
<keyword evidence="3" id="KW-1185">Reference proteome</keyword>
<gene>
    <name evidence="1" type="ORF">PHYPA_020124</name>
</gene>
<evidence type="ECO:0000313" key="1">
    <source>
        <dbReference type="EMBL" id="PNR39844.1"/>
    </source>
</evidence>
<dbReference type="Proteomes" id="UP000006727">
    <property type="component" value="Chromosome 15"/>
</dbReference>
<dbReference type="Gramene" id="Pp3c15_23158V3.1">
    <property type="protein sequence ID" value="PAC:32926806.CDS.1"/>
    <property type="gene ID" value="Pp3c15_23158"/>
</dbReference>
<proteinExistence type="predicted"/>
<evidence type="ECO:0000313" key="2">
    <source>
        <dbReference type="EnsemblPlants" id="PAC:32926806.CDS.1"/>
    </source>
</evidence>
<reference evidence="2" key="3">
    <citation type="submission" date="2020-12" db="UniProtKB">
        <authorList>
            <consortium name="EnsemblPlants"/>
        </authorList>
    </citation>
    <scope>IDENTIFICATION</scope>
</reference>